<feature type="non-terminal residue" evidence="1">
    <location>
        <position position="73"/>
    </location>
</feature>
<comment type="caution">
    <text evidence="1">The sequence shown here is derived from an EMBL/GenBank/DDBJ whole genome shotgun (WGS) entry which is preliminary data.</text>
</comment>
<dbReference type="Proteomes" id="UP000015453">
    <property type="component" value="Unassembled WGS sequence"/>
</dbReference>
<gene>
    <name evidence="1" type="ORF">M569_04479</name>
</gene>
<evidence type="ECO:0000313" key="2">
    <source>
        <dbReference type="Proteomes" id="UP000015453"/>
    </source>
</evidence>
<reference evidence="1 2" key="1">
    <citation type="journal article" date="2013" name="BMC Genomics">
        <title>The miniature genome of a carnivorous plant Genlisea aurea contains a low number of genes and short non-coding sequences.</title>
        <authorList>
            <person name="Leushkin E.V."/>
            <person name="Sutormin R.A."/>
            <person name="Nabieva E.R."/>
            <person name="Penin A.A."/>
            <person name="Kondrashov A.S."/>
            <person name="Logacheva M.D."/>
        </authorList>
    </citation>
    <scope>NUCLEOTIDE SEQUENCE [LARGE SCALE GENOMIC DNA]</scope>
</reference>
<proteinExistence type="predicted"/>
<keyword evidence="2" id="KW-1185">Reference proteome</keyword>
<organism evidence="1 2">
    <name type="scientific">Genlisea aurea</name>
    <dbReference type="NCBI Taxonomy" id="192259"/>
    <lineage>
        <taxon>Eukaryota</taxon>
        <taxon>Viridiplantae</taxon>
        <taxon>Streptophyta</taxon>
        <taxon>Embryophyta</taxon>
        <taxon>Tracheophyta</taxon>
        <taxon>Spermatophyta</taxon>
        <taxon>Magnoliopsida</taxon>
        <taxon>eudicotyledons</taxon>
        <taxon>Gunneridae</taxon>
        <taxon>Pentapetalae</taxon>
        <taxon>asterids</taxon>
        <taxon>lamiids</taxon>
        <taxon>Lamiales</taxon>
        <taxon>Lentibulariaceae</taxon>
        <taxon>Genlisea</taxon>
    </lineage>
</organism>
<name>S8E3I5_9LAMI</name>
<feature type="non-terminal residue" evidence="1">
    <location>
        <position position="1"/>
    </location>
</feature>
<protein>
    <submittedName>
        <fullName evidence="1">Uncharacterized protein</fullName>
    </submittedName>
</protein>
<dbReference type="EMBL" id="AUSU01001743">
    <property type="protein sequence ID" value="EPS70283.1"/>
    <property type="molecule type" value="Genomic_DNA"/>
</dbReference>
<evidence type="ECO:0000313" key="1">
    <source>
        <dbReference type="EMBL" id="EPS70283.1"/>
    </source>
</evidence>
<accession>S8E3I5</accession>
<sequence>ILALYSVATMGLSEKCLKNAVNFDADRAFRNIFGRSLRFSNFLSPNMLTAFRLKHKLPEKLLTGYEKVSNNPL</sequence>
<dbReference type="AlphaFoldDB" id="S8E3I5"/>